<dbReference type="PANTHER" id="PTHR33280:SF1">
    <property type="entry name" value="LARGE RIBOSOMAL SUBUNIT PROTEIN BL31C"/>
    <property type="match status" value="1"/>
</dbReference>
<dbReference type="PRINTS" id="PR01249">
    <property type="entry name" value="RIBOSOMALL31"/>
</dbReference>
<proteinExistence type="inferred from homology"/>
<comment type="similarity">
    <text evidence="1 5">Belongs to the bacterial ribosomal protein bL31 family. Type B subfamily.</text>
</comment>
<evidence type="ECO:0000256" key="3">
    <source>
        <dbReference type="ARBA" id="ARBA00022980"/>
    </source>
</evidence>
<dbReference type="InterPro" id="IPR027493">
    <property type="entry name" value="Ribosomal_bL31_B"/>
</dbReference>
<dbReference type="GO" id="GO:0005840">
    <property type="term" value="C:ribosome"/>
    <property type="evidence" value="ECO:0007669"/>
    <property type="project" value="UniProtKB-KW"/>
</dbReference>
<sequence>MKPNIHPKYRDVLFHDTSSDTYIVIGSTLQTERTAEYQGKTYPYMTIDVSSASHPFYTGKQREAQSEGRIARFRNRYKRREMQ</sequence>
<dbReference type="Proteomes" id="UP001269819">
    <property type="component" value="Unassembled WGS sequence"/>
</dbReference>
<dbReference type="PANTHER" id="PTHR33280">
    <property type="entry name" value="50S RIBOSOMAL PROTEIN L31, CHLOROPLASTIC"/>
    <property type="match status" value="1"/>
</dbReference>
<name>A0ABU3VVQ3_9GAMM</name>
<dbReference type="HAMAP" id="MF_00502">
    <property type="entry name" value="Ribosomal_bL31_2"/>
    <property type="match status" value="1"/>
</dbReference>
<accession>A0ABU3VVQ3</accession>
<dbReference type="PROSITE" id="PS01143">
    <property type="entry name" value="RIBOSOMAL_L31"/>
    <property type="match status" value="1"/>
</dbReference>
<dbReference type="Gene3D" id="4.10.830.30">
    <property type="entry name" value="Ribosomal protein L31"/>
    <property type="match status" value="1"/>
</dbReference>
<evidence type="ECO:0000256" key="4">
    <source>
        <dbReference type="ARBA" id="ARBA00023274"/>
    </source>
</evidence>
<organism evidence="6 7">
    <name type="scientific">Marinobacter xestospongiae</name>
    <dbReference type="NCBI Taxonomy" id="994319"/>
    <lineage>
        <taxon>Bacteria</taxon>
        <taxon>Pseudomonadati</taxon>
        <taxon>Pseudomonadota</taxon>
        <taxon>Gammaproteobacteria</taxon>
        <taxon>Pseudomonadales</taxon>
        <taxon>Marinobacteraceae</taxon>
        <taxon>Marinobacter</taxon>
    </lineage>
</organism>
<dbReference type="NCBIfam" id="TIGR00105">
    <property type="entry name" value="L31"/>
    <property type="match status" value="1"/>
</dbReference>
<evidence type="ECO:0000313" key="7">
    <source>
        <dbReference type="Proteomes" id="UP001269819"/>
    </source>
</evidence>
<keyword evidence="3 5" id="KW-0689">Ribosomal protein</keyword>
<evidence type="ECO:0000256" key="2">
    <source>
        <dbReference type="ARBA" id="ARBA00011838"/>
    </source>
</evidence>
<dbReference type="InterPro" id="IPR034704">
    <property type="entry name" value="Ribosomal_bL28/bL31-like_sf"/>
</dbReference>
<keyword evidence="4 5" id="KW-0687">Ribonucleoprotein</keyword>
<reference evidence="6 7" key="1">
    <citation type="submission" date="2023-10" db="EMBL/GenBank/DDBJ databases">
        <title>Characteristics and mechanism of a salt-tolerant marine origin heterotrophic nitrifying- aerobic denitrifying bacteria Marinobacter xestospongiae HN1.</title>
        <authorList>
            <person name="Qi R."/>
        </authorList>
    </citation>
    <scope>NUCLEOTIDE SEQUENCE [LARGE SCALE GENOMIC DNA]</scope>
    <source>
        <strain evidence="6 7">HN1</strain>
    </source>
</reference>
<dbReference type="RefSeq" id="WP_227173493.1">
    <property type="nucleotide sequence ID" value="NZ_JAWIIJ010000003.1"/>
</dbReference>
<dbReference type="InterPro" id="IPR002150">
    <property type="entry name" value="Ribosomal_bL31"/>
</dbReference>
<evidence type="ECO:0000256" key="5">
    <source>
        <dbReference type="HAMAP-Rule" id="MF_00502"/>
    </source>
</evidence>
<comment type="subunit">
    <text evidence="2 5">Part of the 50S ribosomal subunit.</text>
</comment>
<dbReference type="EMBL" id="JAWIIJ010000003">
    <property type="protein sequence ID" value="MDV2078339.1"/>
    <property type="molecule type" value="Genomic_DNA"/>
</dbReference>
<comment type="caution">
    <text evidence="6">The sequence shown here is derived from an EMBL/GenBank/DDBJ whole genome shotgun (WGS) entry which is preliminary data.</text>
</comment>
<dbReference type="InterPro" id="IPR042105">
    <property type="entry name" value="Ribosomal_bL31_sf"/>
</dbReference>
<gene>
    <name evidence="5" type="primary">rpmE2</name>
    <name evidence="6" type="ORF">RYS15_06565</name>
</gene>
<protein>
    <recommendedName>
        <fullName evidence="5">Large ribosomal subunit protein bL31B</fullName>
    </recommendedName>
</protein>
<dbReference type="Pfam" id="PF01197">
    <property type="entry name" value="Ribosomal_L31"/>
    <property type="match status" value="1"/>
</dbReference>
<dbReference type="SUPFAM" id="SSF143800">
    <property type="entry name" value="L28p-like"/>
    <property type="match status" value="1"/>
</dbReference>
<keyword evidence="7" id="KW-1185">Reference proteome</keyword>
<evidence type="ECO:0000313" key="6">
    <source>
        <dbReference type="EMBL" id="MDV2078339.1"/>
    </source>
</evidence>
<evidence type="ECO:0000256" key="1">
    <source>
        <dbReference type="ARBA" id="ARBA00008196"/>
    </source>
</evidence>
<dbReference type="NCBIfam" id="NF002462">
    <property type="entry name" value="PRK01678.1"/>
    <property type="match status" value="1"/>
</dbReference>